<proteinExistence type="predicted"/>
<reference evidence="2 3" key="1">
    <citation type="submission" date="2019-02" db="EMBL/GenBank/DDBJ databases">
        <title>Genome sequencing of the rare red list fungi Dentipellis fragilis.</title>
        <authorList>
            <person name="Buettner E."/>
            <person name="Kellner H."/>
        </authorList>
    </citation>
    <scope>NUCLEOTIDE SEQUENCE [LARGE SCALE GENOMIC DNA]</scope>
    <source>
        <strain evidence="2 3">DSM 105465</strain>
    </source>
</reference>
<accession>A0A4Y9XUP3</accession>
<sequence>MSDFVTMDEFDQLRQAWHRSLLETLFGAVMYGIGLILSSATIITLVRADAAECKLASKQLLIVLVLMLILATMYLIVGIVSTFKFEYVPEVIEDVSLVLAHVKIPVWAEHVQNALFTLQVILGDLVNVRSSLYIALLFILTQYRIDLALLHALREEDYHGCVSRNDCCVGILTGTGVFAPAFLENSIWAALTLMSMLYCTFMIAWKIYATICFTQRTENLSPVLVIVIETNMLYTAFILVYLITTCASISGQGILDALVAQLPPIVLCIFVLQIMYFQDSKTVYYSDSETTSAGGMWAALRRLFRFRREISDADSVSTFLATPVT</sequence>
<dbReference type="EMBL" id="SEOQ01001238">
    <property type="protein sequence ID" value="TFY52871.1"/>
    <property type="molecule type" value="Genomic_DNA"/>
</dbReference>
<evidence type="ECO:0000313" key="2">
    <source>
        <dbReference type="EMBL" id="TFY52871.1"/>
    </source>
</evidence>
<dbReference type="Proteomes" id="UP000298327">
    <property type="component" value="Unassembled WGS sequence"/>
</dbReference>
<feature type="transmembrane region" description="Helical" evidence="1">
    <location>
        <begin position="189"/>
        <end position="208"/>
    </location>
</feature>
<protein>
    <submittedName>
        <fullName evidence="2">Uncharacterized protein</fullName>
    </submittedName>
</protein>
<organism evidence="2 3">
    <name type="scientific">Dentipellis fragilis</name>
    <dbReference type="NCBI Taxonomy" id="205917"/>
    <lineage>
        <taxon>Eukaryota</taxon>
        <taxon>Fungi</taxon>
        <taxon>Dikarya</taxon>
        <taxon>Basidiomycota</taxon>
        <taxon>Agaricomycotina</taxon>
        <taxon>Agaricomycetes</taxon>
        <taxon>Russulales</taxon>
        <taxon>Hericiaceae</taxon>
        <taxon>Dentipellis</taxon>
    </lineage>
</organism>
<evidence type="ECO:0000256" key="1">
    <source>
        <dbReference type="SAM" id="Phobius"/>
    </source>
</evidence>
<evidence type="ECO:0000313" key="3">
    <source>
        <dbReference type="Proteomes" id="UP000298327"/>
    </source>
</evidence>
<feature type="transmembrane region" description="Helical" evidence="1">
    <location>
        <begin position="60"/>
        <end position="80"/>
    </location>
</feature>
<gene>
    <name evidence="2" type="ORF">EVG20_g10367</name>
</gene>
<dbReference type="AlphaFoldDB" id="A0A4Y9XUP3"/>
<keyword evidence="1" id="KW-1133">Transmembrane helix</keyword>
<feature type="transmembrane region" description="Helical" evidence="1">
    <location>
        <begin position="25"/>
        <end position="48"/>
    </location>
</feature>
<feature type="transmembrane region" description="Helical" evidence="1">
    <location>
        <begin position="258"/>
        <end position="277"/>
    </location>
</feature>
<name>A0A4Y9XUP3_9AGAM</name>
<dbReference type="OrthoDB" id="3250682at2759"/>
<feature type="transmembrane region" description="Helical" evidence="1">
    <location>
        <begin position="220"/>
        <end position="243"/>
    </location>
</feature>
<keyword evidence="3" id="KW-1185">Reference proteome</keyword>
<keyword evidence="1" id="KW-0472">Membrane</keyword>
<keyword evidence="1" id="KW-0812">Transmembrane</keyword>
<comment type="caution">
    <text evidence="2">The sequence shown here is derived from an EMBL/GenBank/DDBJ whole genome shotgun (WGS) entry which is preliminary data.</text>
</comment>